<evidence type="ECO:0000259" key="10">
    <source>
        <dbReference type="Pfam" id="PF18755"/>
    </source>
</evidence>
<evidence type="ECO:0000313" key="11">
    <source>
        <dbReference type="EMBL" id="RCL74140.1"/>
    </source>
</evidence>
<dbReference type="PANTHER" id="PTHR13370">
    <property type="entry name" value="RNA METHYLASE-RELATED"/>
    <property type="match status" value="1"/>
</dbReference>
<evidence type="ECO:0000256" key="4">
    <source>
        <dbReference type="ARBA" id="ARBA00022691"/>
    </source>
</evidence>
<dbReference type="InterPro" id="IPR029063">
    <property type="entry name" value="SAM-dependent_MTases_sf"/>
</dbReference>
<protein>
    <recommendedName>
        <fullName evidence="8">Methyltransferase</fullName>
        <ecNumber evidence="8">2.1.1.-</ecNumber>
    </recommendedName>
</protein>
<evidence type="ECO:0000256" key="2">
    <source>
        <dbReference type="ARBA" id="ARBA00022603"/>
    </source>
</evidence>
<dbReference type="InterPro" id="IPR002941">
    <property type="entry name" value="DNA_methylase_N4/N6"/>
</dbReference>
<evidence type="ECO:0000259" key="9">
    <source>
        <dbReference type="Pfam" id="PF01555"/>
    </source>
</evidence>
<dbReference type="GO" id="GO:0032259">
    <property type="term" value="P:methylation"/>
    <property type="evidence" value="ECO:0007669"/>
    <property type="project" value="UniProtKB-KW"/>
</dbReference>
<dbReference type="GO" id="GO:0009007">
    <property type="term" value="F:site-specific DNA-methyltransferase (adenine-specific) activity"/>
    <property type="evidence" value="ECO:0007669"/>
    <property type="project" value="UniProtKB-EC"/>
</dbReference>
<feature type="domain" description="DNA methylase N-4/N-6" evidence="9">
    <location>
        <begin position="34"/>
        <end position="256"/>
    </location>
</feature>
<evidence type="ECO:0000256" key="3">
    <source>
        <dbReference type="ARBA" id="ARBA00022679"/>
    </source>
</evidence>
<comment type="catalytic activity">
    <reaction evidence="7">
        <text>a 2'-deoxyadenosine in DNA + S-adenosyl-L-methionine = an N(6)-methyl-2'-deoxyadenosine in DNA + S-adenosyl-L-homocysteine + H(+)</text>
        <dbReference type="Rhea" id="RHEA:15197"/>
        <dbReference type="Rhea" id="RHEA-COMP:12418"/>
        <dbReference type="Rhea" id="RHEA-COMP:12419"/>
        <dbReference type="ChEBI" id="CHEBI:15378"/>
        <dbReference type="ChEBI" id="CHEBI:57856"/>
        <dbReference type="ChEBI" id="CHEBI:59789"/>
        <dbReference type="ChEBI" id="CHEBI:90615"/>
        <dbReference type="ChEBI" id="CHEBI:90616"/>
        <dbReference type="EC" id="2.1.1.72"/>
    </reaction>
</comment>
<evidence type="ECO:0000256" key="1">
    <source>
        <dbReference type="ARBA" id="ARBA00006594"/>
    </source>
</evidence>
<evidence type="ECO:0000256" key="8">
    <source>
        <dbReference type="RuleBase" id="RU362026"/>
    </source>
</evidence>
<evidence type="ECO:0000256" key="7">
    <source>
        <dbReference type="ARBA" id="ARBA00047942"/>
    </source>
</evidence>
<keyword evidence="3 11" id="KW-0808">Transferase</keyword>
<dbReference type="GO" id="GO:0005737">
    <property type="term" value="C:cytoplasm"/>
    <property type="evidence" value="ECO:0007669"/>
    <property type="project" value="TreeGrafter"/>
</dbReference>
<dbReference type="GO" id="GO:0008170">
    <property type="term" value="F:N-methyltransferase activity"/>
    <property type="evidence" value="ECO:0007669"/>
    <property type="project" value="InterPro"/>
</dbReference>
<dbReference type="Gene3D" id="3.40.50.150">
    <property type="entry name" value="Vaccinia Virus protein VP39"/>
    <property type="match status" value="1"/>
</dbReference>
<dbReference type="GO" id="GO:0006260">
    <property type="term" value="P:DNA replication"/>
    <property type="evidence" value="ECO:0007669"/>
    <property type="project" value="UniProtKB-KW"/>
</dbReference>
<dbReference type="SUPFAM" id="SSF53335">
    <property type="entry name" value="S-adenosyl-L-methionine-dependent methyltransferases"/>
    <property type="match status" value="1"/>
</dbReference>
<dbReference type="Proteomes" id="UP000253570">
    <property type="component" value="Unassembled WGS sequence"/>
</dbReference>
<keyword evidence="2 11" id="KW-0489">Methyltransferase</keyword>
<proteinExistence type="inferred from homology"/>
<dbReference type="AlphaFoldDB" id="A0A368DQM1"/>
<sequence>MLKKNINELSLAQVNKVINGDCIQEMKTLPDNSIDLIFADPPYNLQLNETLYRPDYTAVDAVTDDWDKFKNFQCYDDFTNKWLKECKRLLKPNGCLWVVGSYHNIYRMGNIIQNLDFWILNDIIWAKTNPMPNFRGRRFTNAHETLIWATKTKTSRYRFNYDAMKSLNGEMQMRSDWNIPICNGKERLKDENGVKLHPTQKPEALLHRIILSSTDPQAIILDPFLGSGTSAVVAKRLGRRWIGIESEKKYISAAKKRIDNINSPNSIAIDIKSTKRDQIRVPFGILVERGLIQIGEKLYCSKQKNIAIVKADGSIQSCDIVGSIHKIGAHHQGTESCNGWTYWHIIKDNNLLPIDTLREEIRSGLNSLS</sequence>
<keyword evidence="4" id="KW-0949">S-adenosyl-L-methionine</keyword>
<dbReference type="Pfam" id="PF01555">
    <property type="entry name" value="N6_N4_Mtase"/>
    <property type="match status" value="1"/>
</dbReference>
<evidence type="ECO:0000256" key="6">
    <source>
        <dbReference type="ARBA" id="ARBA00023125"/>
    </source>
</evidence>
<dbReference type="EMBL" id="QOQD01000003">
    <property type="protein sequence ID" value="RCL74140.1"/>
    <property type="molecule type" value="Genomic_DNA"/>
</dbReference>
<dbReference type="EC" id="2.1.1.-" evidence="8"/>
<dbReference type="InterPro" id="IPR002052">
    <property type="entry name" value="DNA_methylase_N6_adenine_CS"/>
</dbReference>
<feature type="domain" description="RAMA" evidence="10">
    <location>
        <begin position="273"/>
        <end position="363"/>
    </location>
</feature>
<comment type="caution">
    <text evidence="11">The sequence shown here is derived from an EMBL/GenBank/DDBJ whole genome shotgun (WGS) entry which is preliminary data.</text>
</comment>
<dbReference type="GO" id="GO:0003677">
    <property type="term" value="F:DNA binding"/>
    <property type="evidence" value="ECO:0007669"/>
    <property type="project" value="UniProtKB-KW"/>
</dbReference>
<evidence type="ECO:0000313" key="12">
    <source>
        <dbReference type="Proteomes" id="UP000253570"/>
    </source>
</evidence>
<dbReference type="PANTHER" id="PTHR13370:SF3">
    <property type="entry name" value="TRNA (GUANINE(10)-N2)-METHYLTRANSFERASE HOMOLOG"/>
    <property type="match status" value="1"/>
</dbReference>
<name>A0A368DQM1_9PROT</name>
<comment type="similarity">
    <text evidence="1 8">Belongs to the N(4)/N(6)-methyltransferase family.</text>
</comment>
<dbReference type="Pfam" id="PF18755">
    <property type="entry name" value="RAMA"/>
    <property type="match status" value="1"/>
</dbReference>
<dbReference type="InterPro" id="IPR040843">
    <property type="entry name" value="RAMA"/>
</dbReference>
<gene>
    <name evidence="11" type="ORF">DBW71_01700</name>
</gene>
<dbReference type="PROSITE" id="PS00092">
    <property type="entry name" value="N6_MTASE"/>
    <property type="match status" value="1"/>
</dbReference>
<evidence type="ECO:0000256" key="5">
    <source>
        <dbReference type="ARBA" id="ARBA00022705"/>
    </source>
</evidence>
<dbReference type="InterPro" id="IPR001091">
    <property type="entry name" value="RM_Methyltransferase"/>
</dbReference>
<dbReference type="PRINTS" id="PR00508">
    <property type="entry name" value="S21N4MTFRASE"/>
</dbReference>
<organism evidence="11 12">
    <name type="scientific">PS1 clade bacterium</name>
    <dbReference type="NCBI Taxonomy" id="2175152"/>
    <lineage>
        <taxon>Bacteria</taxon>
        <taxon>Pseudomonadati</taxon>
        <taxon>Pseudomonadota</taxon>
        <taxon>Alphaproteobacteria</taxon>
        <taxon>PS1 clade</taxon>
    </lineage>
</organism>
<reference evidence="11 12" key="1">
    <citation type="journal article" date="2018" name="Microbiome">
        <title>Fine metagenomic profile of the Mediterranean stratified and mixed water columns revealed by assembly and recruitment.</title>
        <authorList>
            <person name="Haro-Moreno J.M."/>
            <person name="Lopez-Perez M."/>
            <person name="De La Torre J.R."/>
            <person name="Picazo A."/>
            <person name="Camacho A."/>
            <person name="Rodriguez-Valera F."/>
        </authorList>
    </citation>
    <scope>NUCLEOTIDE SEQUENCE [LARGE SCALE GENOMIC DNA]</scope>
    <source>
        <strain evidence="11">MED-G57</strain>
    </source>
</reference>
<keyword evidence="6" id="KW-0238">DNA-binding</keyword>
<keyword evidence="5" id="KW-0235">DNA replication</keyword>
<accession>A0A368DQM1</accession>